<evidence type="ECO:0000313" key="15">
    <source>
        <dbReference type="Proteomes" id="UP000749293"/>
    </source>
</evidence>
<feature type="compositionally biased region" description="Acidic residues" evidence="11">
    <location>
        <begin position="319"/>
        <end position="329"/>
    </location>
</feature>
<dbReference type="GeneID" id="55968246"/>
<feature type="compositionally biased region" description="Low complexity" evidence="11">
    <location>
        <begin position="30"/>
        <end position="49"/>
    </location>
</feature>
<feature type="transmembrane region" description="Helical" evidence="12">
    <location>
        <begin position="1617"/>
        <end position="1636"/>
    </location>
</feature>
<dbReference type="GO" id="GO:0005886">
    <property type="term" value="C:plasma membrane"/>
    <property type="evidence" value="ECO:0007669"/>
    <property type="project" value="TreeGrafter"/>
</dbReference>
<dbReference type="Pfam" id="PF23605">
    <property type="entry name" value="FKS1_dom2"/>
    <property type="match status" value="1"/>
</dbReference>
<evidence type="ECO:0000256" key="3">
    <source>
        <dbReference type="ARBA" id="ARBA00012589"/>
    </source>
</evidence>
<comment type="caution">
    <text evidence="14">The sequence shown here is derived from an EMBL/GenBank/DDBJ whole genome shotgun (WGS) entry which is preliminary data.</text>
</comment>
<feature type="compositionally biased region" description="Gly residues" evidence="11">
    <location>
        <begin position="92"/>
        <end position="101"/>
    </location>
</feature>
<keyword evidence="6 12" id="KW-0812">Transmembrane</keyword>
<accession>A0A9P5CZI5</accession>
<feature type="transmembrane region" description="Helical" evidence="12">
    <location>
        <begin position="617"/>
        <end position="637"/>
    </location>
</feature>
<feature type="transmembrane region" description="Helical" evidence="12">
    <location>
        <begin position="1656"/>
        <end position="1683"/>
    </location>
</feature>
<feature type="transmembrane region" description="Helical" evidence="12">
    <location>
        <begin position="585"/>
        <end position="605"/>
    </location>
</feature>
<evidence type="ECO:0000256" key="7">
    <source>
        <dbReference type="ARBA" id="ARBA00022989"/>
    </source>
</evidence>
<evidence type="ECO:0000259" key="13">
    <source>
        <dbReference type="SMART" id="SM01205"/>
    </source>
</evidence>
<feature type="compositionally biased region" description="Basic and acidic residues" evidence="11">
    <location>
        <begin position="79"/>
        <end position="88"/>
    </location>
</feature>
<feature type="compositionally biased region" description="Polar residues" evidence="11">
    <location>
        <begin position="167"/>
        <end position="185"/>
    </location>
</feature>
<feature type="region of interest" description="Disordered" evidence="11">
    <location>
        <begin position="1"/>
        <end position="122"/>
    </location>
</feature>
<feature type="domain" description="1,3-beta-glucan synthase component FKS1-like" evidence="13">
    <location>
        <begin position="351"/>
        <end position="463"/>
    </location>
</feature>
<evidence type="ECO:0000256" key="1">
    <source>
        <dbReference type="ARBA" id="ARBA00004141"/>
    </source>
</evidence>
<feature type="transmembrane region" description="Helical" evidence="12">
    <location>
        <begin position="1852"/>
        <end position="1876"/>
    </location>
</feature>
<dbReference type="OrthoDB" id="1880850at2759"/>
<comment type="subcellular location">
    <subcellularLocation>
        <location evidence="1">Membrane</location>
        <topology evidence="1">Multi-pass membrane protein</topology>
    </subcellularLocation>
</comment>
<feature type="transmembrane region" description="Helical" evidence="12">
    <location>
        <begin position="1695"/>
        <end position="1721"/>
    </location>
</feature>
<feature type="region of interest" description="Disordered" evidence="11">
    <location>
        <begin position="1899"/>
        <end position="1941"/>
    </location>
</feature>
<evidence type="ECO:0000256" key="10">
    <source>
        <dbReference type="ARBA" id="ARBA00047777"/>
    </source>
</evidence>
<gene>
    <name evidence="14" type="ORF">GMORB2_2016</name>
</gene>
<feature type="transmembrane region" description="Helical" evidence="12">
    <location>
        <begin position="676"/>
        <end position="696"/>
    </location>
</feature>
<keyword evidence="15" id="KW-1185">Reference proteome</keyword>
<sequence>MSGYPGGGAGHYEDGYGHQDAQGHPDAHGDGYYQDDQQYQDYGHQQDGAARGHDGYYDESGYYNADPNNPYHQDGGYYDGHDQYRDDYYDGQQGGAPGGGYYDEYNQQGQRGRHGSEEDSETFSDFTMRSDMARAAEMDYYGRGDEQYAYGDGQGDGQGGGRGYRPPSSQFSYGGNRSSGASTPNYGMDYGNVLPAGQRSREPYPAWTADAQIPMSKEEIEDIFMDLTAKLGFQRDSMRNMYDHLMTLLDSRSSRMTPNQALLSLHADYIGGENANYRKWYFAAHLDLDDSVGFANKSGAFSKRKKKSKKKKGANQEGSNEEETLQDLEGDESLEAAEYRWKTRMNKMTQHERVRQIALYLLCWGEANQVRFMPELLCFIFKCAHDYLVSPACQALTEPVDEFTFLNNVITPLYQFVRDECYEILDGHYVRRERDHKDIIGYDDCNQLFWYPEGIERIVLNDKTKLIDFPPAERYLKLNEVNWKKCFFKTYKESRSWFHLLVNFNRIWVIHLTMFWFYTAYNAPTLLLWGKYEQQVNNQPPSYQMFSIVAFGGAFASFIQITATLAEWAYVPRRWAGAQHLTKRLLFLLFVFVLNFAPGIKVFAAPTKIKDGPNIDLIISIIHFVIALITFAFFSVMPLGGLFGSYLTKNSRQYVASQTFTASWPKLRGSDIAMSYGLWVVVFGLKFGESYVYLTLSFRDSMRYLQIANVDSCQGDETLMGNSLCKWQPAILLVFMGITDVIFFFLDTYLFYVLLNTAFSLARSFYLGSSILTPWRNVFSRLPKRIYSKILATTDMEIKYKPKVLISQIWNAIVISMYREHLLAIDHVQKLLYHQVPSEQEGKRTLRAPTFFVSQEDHSFKTEFFPSHSEAERRLSFFAQSLSTPIPEPLPVDNMPTFTVMIPHYSEKILLSLREIIREDEPYSRVTLLEYLKQLHPHEWDCFVKDTKILADETSQMNGEPDANEKGTAKSKIDDLPFYCIGFKSSAPEYTLRTRIWASLRSQTLYRTISGFMNYSRAIKLLYRVENPEVVQMFGGNSDKLERELERMARRKFKLVVSMQRYSKFKKEEMENAEFLLRAYPDLQIAYLDEEPPVAEGEEPRLYSAIIDGHSELMENGMRRPKFRIQLSGNPVLGDGKSDNQNHSIIFYRGEYIQLIDANQDNYLEECLKIRSVLAEFEEMKNDNLNPYTPGVKYEGDAPVAILGAREYIFSENIGILGDVAAGKEQTFGTLFARTMAQIGGKLHYGHPDFLNGIFMTTRGGVSKAQKGLHLNEDIFAGMTALLRGGRIKHCEYYQCGKGRDLGFGSILNFTTKIGTGMGEQMLSREYYYLGTQLPLDRFLSFYYAHAGFHINNMFIILSVQMFMIVLINLGALRHETVKCDYDRKVPITDPIFPTGCVNTPALMDWVYRSIMSIFFVFFLSFVPLIVQELMERGVMRAATRFAKQLCSMSPFFEVFVCQIYANSVQQDLSFGGARYIGTGRGFATARIPFGVLYSRFAGPSIYFGARLLMMLLFATVTIWQAALTYFWITLLGLTISPFLYNPHQFAWSDFFIDYRDFLRWLSRGNSRSHSSSWIGFCRLSRTRITGYKRKALGDPSAKMGADVPRAAITNLFFSEIFAPLFMVVATGLPYLFINAQTGVLPENNDDEEISPTASLVRLLVVACAPIAINAGCLGMMFFMACFMGPLLSMCCKKFGSVLAGIAHGVAVVCMLIFFEVMFVLESFSFARTLSGMIAVVAIQRFIFKLIVSLTLTREMKTDQSNIAFWTGKWYSMGWHSVSQPAREFLCKISELSMFAGDFILGHWLLFMMMPFVSFPKMDMLHSIMLFWLRPSRQIRPPIYTMKQSKLRRRRVIRFAILYYVMLVVFLALVVGPSVAGKKLDMTSLSDTIDGFGFRLVQPNGQDHDNTNGTSQTGTGNPDYTGIYQASTSGGSGSTGKVRLF</sequence>
<name>A0A9P5CZI5_9HYPO</name>
<dbReference type="SMART" id="SM01205">
    <property type="entry name" value="FKS1_dom1"/>
    <property type="match status" value="1"/>
</dbReference>
<dbReference type="GO" id="GO:0000148">
    <property type="term" value="C:1,3-beta-D-glucan synthase complex"/>
    <property type="evidence" value="ECO:0007669"/>
    <property type="project" value="InterPro"/>
</dbReference>
<feature type="transmembrane region" description="Helical" evidence="12">
    <location>
        <begin position="1733"/>
        <end position="1752"/>
    </location>
</feature>
<feature type="compositionally biased region" description="Basic and acidic residues" evidence="11">
    <location>
        <begin position="11"/>
        <end position="29"/>
    </location>
</feature>
<evidence type="ECO:0000256" key="9">
    <source>
        <dbReference type="ARBA" id="ARBA00031935"/>
    </source>
</evidence>
<feature type="transmembrane region" description="Helical" evidence="12">
    <location>
        <begin position="1354"/>
        <end position="1373"/>
    </location>
</feature>
<reference evidence="14" key="1">
    <citation type="submission" date="2020-03" db="EMBL/GenBank/DDBJ databases">
        <title>Site-based positive gene gene selection in Geosmithia morbida across the United States reveals a broad range of putative effectors and factors for local host and environmental adapation.</title>
        <authorList>
            <person name="Onufrak A."/>
            <person name="Murdoch R.W."/>
            <person name="Gazis R."/>
            <person name="Huff M."/>
            <person name="Staton M."/>
            <person name="Klingeman W."/>
            <person name="Hadziabdic D."/>
        </authorList>
    </citation>
    <scope>NUCLEOTIDE SEQUENCE</scope>
    <source>
        <strain evidence="14">1262</strain>
    </source>
</reference>
<keyword evidence="5" id="KW-0808">Transferase</keyword>
<dbReference type="InterPro" id="IPR003440">
    <property type="entry name" value="Glyco_trans_48_dom"/>
</dbReference>
<comment type="similarity">
    <text evidence="2">Belongs to the glycosyltransferase 48 family.</text>
</comment>
<dbReference type="Pfam" id="PF14288">
    <property type="entry name" value="FKS1_dom1"/>
    <property type="match status" value="1"/>
</dbReference>
<dbReference type="GO" id="GO:0003843">
    <property type="term" value="F:1,3-beta-D-glucan synthase activity"/>
    <property type="evidence" value="ECO:0007669"/>
    <property type="project" value="UniProtKB-EC"/>
</dbReference>
<protein>
    <recommendedName>
        <fullName evidence="3">1,3-beta-glucan synthase</fullName>
        <ecNumber evidence="3">2.4.1.34</ecNumber>
    </recommendedName>
    <alternativeName>
        <fullName evidence="9">1,3-beta-D-glucan-UDP glucosyltransferase</fullName>
    </alternativeName>
</protein>
<feature type="compositionally biased region" description="Low complexity" evidence="11">
    <location>
        <begin position="1907"/>
        <end position="1917"/>
    </location>
</feature>
<dbReference type="InterPro" id="IPR026899">
    <property type="entry name" value="FKS1-like_dom1"/>
</dbReference>
<feature type="region of interest" description="Disordered" evidence="11">
    <location>
        <begin position="305"/>
        <end position="329"/>
    </location>
</feature>
<dbReference type="GO" id="GO:0006075">
    <property type="term" value="P:(1-&gt;3)-beta-D-glucan biosynthetic process"/>
    <property type="evidence" value="ECO:0007669"/>
    <property type="project" value="InterPro"/>
</dbReference>
<keyword evidence="7 12" id="KW-1133">Transmembrane helix</keyword>
<comment type="catalytic activity">
    <reaction evidence="10">
        <text>[(1-&gt;3)-beta-D-glucosyl](n) + UDP-alpha-D-glucose = [(1-&gt;3)-beta-D-glucosyl](n+1) + UDP + H(+)</text>
        <dbReference type="Rhea" id="RHEA:21476"/>
        <dbReference type="Rhea" id="RHEA-COMP:11146"/>
        <dbReference type="Rhea" id="RHEA-COMP:14303"/>
        <dbReference type="ChEBI" id="CHEBI:15378"/>
        <dbReference type="ChEBI" id="CHEBI:37671"/>
        <dbReference type="ChEBI" id="CHEBI:58223"/>
        <dbReference type="ChEBI" id="CHEBI:58885"/>
        <dbReference type="EC" id="2.4.1.34"/>
    </reaction>
</comment>
<dbReference type="RefSeq" id="XP_035320260.1">
    <property type="nucleotide sequence ID" value="XM_035463996.1"/>
</dbReference>
<feature type="transmembrane region" description="Helical" evidence="12">
    <location>
        <begin position="730"/>
        <end position="755"/>
    </location>
</feature>
<evidence type="ECO:0000256" key="2">
    <source>
        <dbReference type="ARBA" id="ARBA00009040"/>
    </source>
</evidence>
<proteinExistence type="inferred from homology"/>
<evidence type="ECO:0000256" key="11">
    <source>
        <dbReference type="SAM" id="MobiDB-lite"/>
    </source>
</evidence>
<feature type="compositionally biased region" description="Gly residues" evidence="11">
    <location>
        <begin position="152"/>
        <end position="163"/>
    </location>
</feature>
<evidence type="ECO:0000256" key="8">
    <source>
        <dbReference type="ARBA" id="ARBA00023136"/>
    </source>
</evidence>
<evidence type="ECO:0000256" key="12">
    <source>
        <dbReference type="SAM" id="Phobius"/>
    </source>
</evidence>
<evidence type="ECO:0000313" key="14">
    <source>
        <dbReference type="EMBL" id="KAF4121608.1"/>
    </source>
</evidence>
<feature type="compositionally biased region" description="Gly residues" evidence="11">
    <location>
        <begin position="1"/>
        <end position="10"/>
    </location>
</feature>
<dbReference type="EMBL" id="JAANYQ010000012">
    <property type="protein sequence ID" value="KAF4121608.1"/>
    <property type="molecule type" value="Genomic_DNA"/>
</dbReference>
<dbReference type="EC" id="2.4.1.34" evidence="3"/>
<evidence type="ECO:0000256" key="5">
    <source>
        <dbReference type="ARBA" id="ARBA00022679"/>
    </source>
</evidence>
<dbReference type="Pfam" id="PF02364">
    <property type="entry name" value="Glucan_synthase"/>
    <property type="match status" value="1"/>
</dbReference>
<dbReference type="PANTHER" id="PTHR12741:SF48">
    <property type="entry name" value="1,3-BETA-GLUCAN SYNTHASE COMPONENT FKS1-RELATED"/>
    <property type="match status" value="1"/>
</dbReference>
<keyword evidence="8 12" id="KW-0472">Membrane</keyword>
<feature type="region of interest" description="Disordered" evidence="11">
    <location>
        <begin position="146"/>
        <end position="186"/>
    </location>
</feature>
<keyword evidence="4" id="KW-0328">Glycosyltransferase</keyword>
<feature type="transmembrane region" description="Helical" evidence="12">
    <location>
        <begin position="1406"/>
        <end position="1427"/>
    </location>
</feature>
<organism evidence="14 15">
    <name type="scientific">Geosmithia morbida</name>
    <dbReference type="NCBI Taxonomy" id="1094350"/>
    <lineage>
        <taxon>Eukaryota</taxon>
        <taxon>Fungi</taxon>
        <taxon>Dikarya</taxon>
        <taxon>Ascomycota</taxon>
        <taxon>Pezizomycotina</taxon>
        <taxon>Sordariomycetes</taxon>
        <taxon>Hypocreomycetidae</taxon>
        <taxon>Hypocreales</taxon>
        <taxon>Bionectriaceae</taxon>
        <taxon>Geosmithia</taxon>
    </lineage>
</organism>
<dbReference type="PANTHER" id="PTHR12741">
    <property type="entry name" value="LYST-INTERACTING PROTEIN LIP5 DOPAMINE RESPONSIVE PROTEIN DRG-1"/>
    <property type="match status" value="1"/>
</dbReference>
<feature type="transmembrane region" description="Helical" evidence="12">
    <location>
        <begin position="508"/>
        <end position="530"/>
    </location>
</feature>
<feature type="transmembrane region" description="Helical" evidence="12">
    <location>
        <begin position="542"/>
        <end position="565"/>
    </location>
</feature>
<feature type="transmembrane region" description="Helical" evidence="12">
    <location>
        <begin position="1523"/>
        <end position="1541"/>
    </location>
</feature>
<dbReference type="InterPro" id="IPR056261">
    <property type="entry name" value="FKS1-like_dom2"/>
</dbReference>
<dbReference type="Proteomes" id="UP000749293">
    <property type="component" value="Unassembled WGS sequence"/>
</dbReference>
<evidence type="ECO:0000256" key="6">
    <source>
        <dbReference type="ARBA" id="ARBA00022692"/>
    </source>
</evidence>
<dbReference type="GO" id="GO:0051278">
    <property type="term" value="P:fungal-type cell wall polysaccharide biosynthetic process"/>
    <property type="evidence" value="ECO:0007669"/>
    <property type="project" value="TreeGrafter"/>
</dbReference>
<evidence type="ECO:0000256" key="4">
    <source>
        <dbReference type="ARBA" id="ARBA00022676"/>
    </source>
</evidence>